<dbReference type="EMBL" id="HBIE01008067">
    <property type="protein sequence ID" value="CAE0307661.1"/>
    <property type="molecule type" value="Transcribed_RNA"/>
</dbReference>
<name>A0A7S3MM65_9SPIT</name>
<sequence length="103" mass="11912">MRHAAMKEAAASCFKDKWMDEAVPNPHQVNMCVEKVKNKHMGLFYRNLVNVRESNRYKYQDCILAAGNNMEKSVYCVRDYLKGIDADNATLKSIVEEKCSKYL</sequence>
<protein>
    <submittedName>
        <fullName evidence="1">Uncharacterized protein</fullName>
    </submittedName>
</protein>
<gene>
    <name evidence="1" type="ORF">FEHR0123_LOCUS2568</name>
</gene>
<proteinExistence type="predicted"/>
<accession>A0A7S3MM65</accession>
<reference evidence="1" key="1">
    <citation type="submission" date="2021-01" db="EMBL/GenBank/DDBJ databases">
        <authorList>
            <person name="Corre E."/>
            <person name="Pelletier E."/>
            <person name="Niang G."/>
            <person name="Scheremetjew M."/>
            <person name="Finn R."/>
            <person name="Kale V."/>
            <person name="Holt S."/>
            <person name="Cochrane G."/>
            <person name="Meng A."/>
            <person name="Brown T."/>
            <person name="Cohen L."/>
        </authorList>
    </citation>
    <scope>NUCLEOTIDE SEQUENCE</scope>
    <source>
        <strain evidence="1">Fehren 1</strain>
    </source>
</reference>
<dbReference type="AlphaFoldDB" id="A0A7S3MM65"/>
<evidence type="ECO:0000313" key="1">
    <source>
        <dbReference type="EMBL" id="CAE0307661.1"/>
    </source>
</evidence>
<organism evidence="1">
    <name type="scientific">Favella ehrenbergii</name>
    <dbReference type="NCBI Taxonomy" id="182087"/>
    <lineage>
        <taxon>Eukaryota</taxon>
        <taxon>Sar</taxon>
        <taxon>Alveolata</taxon>
        <taxon>Ciliophora</taxon>
        <taxon>Intramacronucleata</taxon>
        <taxon>Spirotrichea</taxon>
        <taxon>Choreotrichia</taxon>
        <taxon>Tintinnida</taxon>
        <taxon>Xystonellidae</taxon>
        <taxon>Favella</taxon>
    </lineage>
</organism>